<proteinExistence type="predicted"/>
<organism evidence="1 2">
    <name type="scientific">Tagetes erecta</name>
    <name type="common">African marigold</name>
    <dbReference type="NCBI Taxonomy" id="13708"/>
    <lineage>
        <taxon>Eukaryota</taxon>
        <taxon>Viridiplantae</taxon>
        <taxon>Streptophyta</taxon>
        <taxon>Embryophyta</taxon>
        <taxon>Tracheophyta</taxon>
        <taxon>Spermatophyta</taxon>
        <taxon>Magnoliopsida</taxon>
        <taxon>eudicotyledons</taxon>
        <taxon>Gunneridae</taxon>
        <taxon>Pentapetalae</taxon>
        <taxon>asterids</taxon>
        <taxon>campanulids</taxon>
        <taxon>Asterales</taxon>
        <taxon>Asteraceae</taxon>
        <taxon>Asteroideae</taxon>
        <taxon>Heliantheae alliance</taxon>
        <taxon>Tageteae</taxon>
        <taxon>Tagetes</taxon>
    </lineage>
</organism>
<reference evidence="1" key="1">
    <citation type="journal article" date="2023" name="bioRxiv">
        <title>Improved chromosome-level genome assembly for marigold (Tagetes erecta).</title>
        <authorList>
            <person name="Jiang F."/>
            <person name="Yuan L."/>
            <person name="Wang S."/>
            <person name="Wang H."/>
            <person name="Xu D."/>
            <person name="Wang A."/>
            <person name="Fan W."/>
        </authorList>
    </citation>
    <scope>NUCLEOTIDE SEQUENCE</scope>
    <source>
        <strain evidence="1">WSJ</strain>
        <tissue evidence="1">Leaf</tissue>
    </source>
</reference>
<gene>
    <name evidence="1" type="ORF">QVD17_35387</name>
</gene>
<name>A0AAD8NMC4_TARER</name>
<sequence length="74" mass="8590">MALLRAHLDADNPIKLQPHQFISSFAPPSLHTKSFKFIDSFTNHFMRISSLQVISLTKHSRNCHLVFTSFQLFF</sequence>
<evidence type="ECO:0000313" key="1">
    <source>
        <dbReference type="EMBL" id="KAK1413611.1"/>
    </source>
</evidence>
<dbReference type="EMBL" id="JAUHHV010000009">
    <property type="protein sequence ID" value="KAK1413611.1"/>
    <property type="molecule type" value="Genomic_DNA"/>
</dbReference>
<protein>
    <submittedName>
        <fullName evidence="1">Uncharacterized protein</fullName>
    </submittedName>
</protein>
<dbReference type="Proteomes" id="UP001229421">
    <property type="component" value="Unassembled WGS sequence"/>
</dbReference>
<dbReference type="AlphaFoldDB" id="A0AAD8NMC4"/>
<comment type="caution">
    <text evidence="1">The sequence shown here is derived from an EMBL/GenBank/DDBJ whole genome shotgun (WGS) entry which is preliminary data.</text>
</comment>
<accession>A0AAD8NMC4</accession>
<keyword evidence="2" id="KW-1185">Reference proteome</keyword>
<evidence type="ECO:0000313" key="2">
    <source>
        <dbReference type="Proteomes" id="UP001229421"/>
    </source>
</evidence>